<sequence length="59" mass="6705">MPDYQALYFSMFHACEQAISLLIAAQQQCEELYLAETNEPLPFSLLIPDDAETKSRPDP</sequence>
<protein>
    <submittedName>
        <fullName evidence="1">Uncharacterized protein</fullName>
    </submittedName>
</protein>
<organism evidence="1 2">
    <name type="scientific">Candidatus Avoscillospira stercorigallinarum</name>
    <dbReference type="NCBI Taxonomy" id="2840708"/>
    <lineage>
        <taxon>Bacteria</taxon>
        <taxon>Bacillati</taxon>
        <taxon>Bacillota</taxon>
        <taxon>Clostridia</taxon>
        <taxon>Eubacteriales</taxon>
        <taxon>Oscillospiraceae</taxon>
        <taxon>Oscillospiraceae incertae sedis</taxon>
        <taxon>Candidatus Avoscillospira</taxon>
    </lineage>
</organism>
<evidence type="ECO:0000313" key="2">
    <source>
        <dbReference type="Proteomes" id="UP000886874"/>
    </source>
</evidence>
<name>A0A9D0Z4D9_9FIRM</name>
<accession>A0A9D0Z4D9</accession>
<reference evidence="1" key="2">
    <citation type="journal article" date="2021" name="PeerJ">
        <title>Extensive microbial diversity within the chicken gut microbiome revealed by metagenomics and culture.</title>
        <authorList>
            <person name="Gilroy R."/>
            <person name="Ravi A."/>
            <person name="Getino M."/>
            <person name="Pursley I."/>
            <person name="Horton D.L."/>
            <person name="Alikhan N.F."/>
            <person name="Baker D."/>
            <person name="Gharbi K."/>
            <person name="Hall N."/>
            <person name="Watson M."/>
            <person name="Adriaenssens E.M."/>
            <person name="Foster-Nyarko E."/>
            <person name="Jarju S."/>
            <person name="Secka A."/>
            <person name="Antonio M."/>
            <person name="Oren A."/>
            <person name="Chaudhuri R.R."/>
            <person name="La Ragione R."/>
            <person name="Hildebrand F."/>
            <person name="Pallen M.J."/>
        </authorList>
    </citation>
    <scope>NUCLEOTIDE SEQUENCE</scope>
    <source>
        <strain evidence="1">ChiSjej2B20-13462</strain>
    </source>
</reference>
<dbReference type="AlphaFoldDB" id="A0A9D0Z4D9"/>
<gene>
    <name evidence="1" type="ORF">IAA67_01190</name>
</gene>
<reference evidence="1" key="1">
    <citation type="submission" date="2020-10" db="EMBL/GenBank/DDBJ databases">
        <authorList>
            <person name="Gilroy R."/>
        </authorList>
    </citation>
    <scope>NUCLEOTIDE SEQUENCE</scope>
    <source>
        <strain evidence="1">ChiSjej2B20-13462</strain>
    </source>
</reference>
<proteinExistence type="predicted"/>
<comment type="caution">
    <text evidence="1">The sequence shown here is derived from an EMBL/GenBank/DDBJ whole genome shotgun (WGS) entry which is preliminary data.</text>
</comment>
<dbReference type="EMBL" id="DVFN01000015">
    <property type="protein sequence ID" value="HIQ68939.1"/>
    <property type="molecule type" value="Genomic_DNA"/>
</dbReference>
<evidence type="ECO:0000313" key="1">
    <source>
        <dbReference type="EMBL" id="HIQ68939.1"/>
    </source>
</evidence>
<dbReference type="Proteomes" id="UP000886874">
    <property type="component" value="Unassembled WGS sequence"/>
</dbReference>